<organism evidence="3">
    <name type="scientific">Vibrio chaetopteri</name>
    <dbReference type="NCBI Taxonomy" id="3016528"/>
    <lineage>
        <taxon>Bacteria</taxon>
        <taxon>Pseudomonadati</taxon>
        <taxon>Pseudomonadota</taxon>
        <taxon>Gammaproteobacteria</taxon>
        <taxon>Vibrionales</taxon>
        <taxon>Vibrionaceae</taxon>
        <taxon>Vibrio</taxon>
    </lineage>
</organism>
<dbReference type="Gene3D" id="1.10.3210.10">
    <property type="entry name" value="Hypothetical protein af1432"/>
    <property type="match status" value="1"/>
</dbReference>
<dbReference type="GO" id="GO:0008081">
    <property type="term" value="F:phosphoric diester hydrolase activity"/>
    <property type="evidence" value="ECO:0007669"/>
    <property type="project" value="UniProtKB-ARBA"/>
</dbReference>
<evidence type="ECO:0000313" key="3">
    <source>
        <dbReference type="EMBL" id="XCD16476.1"/>
    </source>
</evidence>
<gene>
    <name evidence="3" type="ORF">PG915_02530</name>
</gene>
<dbReference type="Pfam" id="PF13487">
    <property type="entry name" value="HD_5"/>
    <property type="match status" value="1"/>
</dbReference>
<dbReference type="SUPFAM" id="SSF109604">
    <property type="entry name" value="HD-domain/PDEase-like"/>
    <property type="match status" value="1"/>
</dbReference>
<dbReference type="NCBIfam" id="TIGR00277">
    <property type="entry name" value="HDIG"/>
    <property type="match status" value="1"/>
</dbReference>
<dbReference type="KEGG" id="vck:PG915_02530"/>
<accession>A0AAU8BIF2</accession>
<feature type="domain" description="HD" evidence="1">
    <location>
        <begin position="167"/>
        <end position="290"/>
    </location>
</feature>
<proteinExistence type="predicted"/>
<dbReference type="CDD" id="cd00077">
    <property type="entry name" value="HDc"/>
    <property type="match status" value="1"/>
</dbReference>
<dbReference type="InterPro" id="IPR021812">
    <property type="entry name" value="DUF3391"/>
</dbReference>
<dbReference type="InterPro" id="IPR006675">
    <property type="entry name" value="HDIG_dom"/>
</dbReference>
<dbReference type="RefSeq" id="WP_353497748.1">
    <property type="nucleotide sequence ID" value="NZ_CP115920.1"/>
</dbReference>
<dbReference type="PROSITE" id="PS51831">
    <property type="entry name" value="HD"/>
    <property type="match status" value="1"/>
</dbReference>
<dbReference type="PANTHER" id="PTHR43155">
    <property type="entry name" value="CYCLIC DI-GMP PHOSPHODIESTERASE PA4108-RELATED"/>
    <property type="match status" value="1"/>
</dbReference>
<protein>
    <submittedName>
        <fullName evidence="3">HD-GYP domain-containing protein</fullName>
    </submittedName>
</protein>
<sequence length="417" mass="46977">MASIKISVDRIQPGLHIKIPLKWNEHPFLFNVFKIKSDQQVQVIRQLGVKYVYVTPELSDALPLPVQQALAPAANDEAAQSESDALWQEKQQRIEELSAYRRKVSRCEKEFDRSLARIRNLMTKLRSRPEQAAKEAAQLVDDIVESLLSQDDVTLHLMGSKTEFEDLYFHCLNVSILAMMIAKAKGLKAEEIKMVAMAALFHDIGKAKIPAAILRKSTPLTEPENNYLKLHTKYGSDIARAIDILPEKVITVIEQHHELLDGSGYPNGLKGDEIDVISQIVSVANAFDNLCHHQNPAEKKIPYTALSCLYKHAKSHYNNENLNILIKYMGVYPPGTIVKLSNEMVGLVVSINSASLLSPNVLLYDPSVPKLQAPIIALEDKDLKVESVIHPERLPEEIREYLNPRARVSYYFDDNAN</sequence>
<evidence type="ECO:0000259" key="2">
    <source>
        <dbReference type="PROSITE" id="PS51832"/>
    </source>
</evidence>
<reference evidence="3" key="1">
    <citation type="submission" date="2023-01" db="EMBL/GenBank/DDBJ databases">
        <title>Vibrio sp. CB1-14 genome sequencing.</title>
        <authorList>
            <person name="Otstavnykh N."/>
            <person name="Isaeva M."/>
            <person name="Meleshko D."/>
        </authorList>
    </citation>
    <scope>NUCLEOTIDE SEQUENCE</scope>
    <source>
        <strain evidence="3">CB1-14</strain>
    </source>
</reference>
<dbReference type="EMBL" id="CP115920">
    <property type="protein sequence ID" value="XCD16476.1"/>
    <property type="molecule type" value="Genomic_DNA"/>
</dbReference>
<dbReference type="InterPro" id="IPR003607">
    <property type="entry name" value="HD/PDEase_dom"/>
</dbReference>
<dbReference type="InterPro" id="IPR006674">
    <property type="entry name" value="HD_domain"/>
</dbReference>
<dbReference type="SMART" id="SM00471">
    <property type="entry name" value="HDc"/>
    <property type="match status" value="1"/>
</dbReference>
<dbReference type="InterPro" id="IPR037522">
    <property type="entry name" value="HD_GYP_dom"/>
</dbReference>
<dbReference type="Pfam" id="PF11871">
    <property type="entry name" value="DUF3391"/>
    <property type="match status" value="1"/>
</dbReference>
<dbReference type="PROSITE" id="PS51832">
    <property type="entry name" value="HD_GYP"/>
    <property type="match status" value="1"/>
</dbReference>
<evidence type="ECO:0000259" key="1">
    <source>
        <dbReference type="PROSITE" id="PS51831"/>
    </source>
</evidence>
<dbReference type="PANTHER" id="PTHR43155:SF2">
    <property type="entry name" value="CYCLIC DI-GMP PHOSPHODIESTERASE PA4108"/>
    <property type="match status" value="1"/>
</dbReference>
<name>A0AAU8BIF2_9VIBR</name>
<dbReference type="AlphaFoldDB" id="A0AAU8BIF2"/>
<feature type="domain" description="HD-GYP" evidence="2">
    <location>
        <begin position="147"/>
        <end position="341"/>
    </location>
</feature>